<dbReference type="Proteomes" id="UP000236751">
    <property type="component" value="Unassembled WGS sequence"/>
</dbReference>
<evidence type="ECO:0000256" key="1">
    <source>
        <dbReference type="SAM" id="MobiDB-lite"/>
    </source>
</evidence>
<reference evidence="2 3" key="1">
    <citation type="submission" date="2016-10" db="EMBL/GenBank/DDBJ databases">
        <authorList>
            <person name="de Groot N.N."/>
        </authorList>
    </citation>
    <scope>NUCLEOTIDE SEQUENCE [LARGE SCALE GENOMIC DNA]</scope>
    <source>
        <strain evidence="2 3">Nl13</strain>
    </source>
</reference>
<proteinExistence type="predicted"/>
<accession>A0A1H5YAS6</accession>
<dbReference type="EMBL" id="FNVK01000053">
    <property type="protein sequence ID" value="SEG20862.1"/>
    <property type="molecule type" value="Genomic_DNA"/>
</dbReference>
<gene>
    <name evidence="2" type="ORF">SAMN05216403_1533</name>
</gene>
<feature type="compositionally biased region" description="Low complexity" evidence="1">
    <location>
        <begin position="102"/>
        <end position="114"/>
    </location>
</feature>
<evidence type="ECO:0000313" key="2">
    <source>
        <dbReference type="EMBL" id="SEG20862.1"/>
    </source>
</evidence>
<organism evidence="2 3">
    <name type="scientific">Nitrosospira multiformis (strain ATCC 25196 / NCIMB 11849 / C 71)</name>
    <dbReference type="NCBI Taxonomy" id="323848"/>
    <lineage>
        <taxon>Bacteria</taxon>
        <taxon>Pseudomonadati</taxon>
        <taxon>Pseudomonadota</taxon>
        <taxon>Betaproteobacteria</taxon>
        <taxon>Nitrosomonadales</taxon>
        <taxon>Nitrosomonadaceae</taxon>
        <taxon>Nitrosospira</taxon>
    </lineage>
</organism>
<protein>
    <submittedName>
        <fullName evidence="2">Uncharacterized protein</fullName>
    </submittedName>
</protein>
<sequence>MRNRSCLLPAFLPFICSPCPRPTLSLSQILCASAPGTAAVLLKAIELQSGLHGNKDFCCSKPKHDTGYKLREGIARGKKEFGDDTAMHPYTLYQARSRRPPAARSRFAGPSRRAPGPPARPRFAGPPCCAGGATGTSGTRKSDGTGATRLYEPEIQYGHNKKCVLTLRSLQAHYNNREIQ</sequence>
<name>A0A1H5YAS6_NITMU</name>
<feature type="region of interest" description="Disordered" evidence="1">
    <location>
        <begin position="97"/>
        <end position="146"/>
    </location>
</feature>
<feature type="compositionally biased region" description="Low complexity" evidence="1">
    <location>
        <begin position="121"/>
        <end position="139"/>
    </location>
</feature>
<evidence type="ECO:0000313" key="3">
    <source>
        <dbReference type="Proteomes" id="UP000236751"/>
    </source>
</evidence>
<dbReference type="AlphaFoldDB" id="A0A1H5YAS6"/>